<dbReference type="InterPro" id="IPR024771">
    <property type="entry name" value="SUZ"/>
</dbReference>
<feature type="compositionally biased region" description="Low complexity" evidence="1">
    <location>
        <begin position="287"/>
        <end position="309"/>
    </location>
</feature>
<feature type="compositionally biased region" description="Basic and acidic residues" evidence="1">
    <location>
        <begin position="752"/>
        <end position="764"/>
    </location>
</feature>
<dbReference type="InterPro" id="IPR051937">
    <property type="entry name" value="R3H_domain_containing"/>
</dbReference>
<feature type="compositionally biased region" description="Polar residues" evidence="1">
    <location>
        <begin position="654"/>
        <end position="679"/>
    </location>
</feature>
<feature type="region of interest" description="Disordered" evidence="1">
    <location>
        <begin position="368"/>
        <end position="398"/>
    </location>
</feature>
<gene>
    <name evidence="3" type="ORF">BMF94_3418</name>
</gene>
<feature type="compositionally biased region" description="Low complexity" evidence="1">
    <location>
        <begin position="549"/>
        <end position="589"/>
    </location>
</feature>
<feature type="compositionally biased region" description="Pro residues" evidence="1">
    <location>
        <begin position="516"/>
        <end position="532"/>
    </location>
</feature>
<proteinExistence type="predicted"/>
<feature type="region of interest" description="Disordered" evidence="1">
    <location>
        <begin position="507"/>
        <end position="602"/>
    </location>
</feature>
<dbReference type="EMBL" id="PJQD01000036">
    <property type="protein sequence ID" value="POY73481.1"/>
    <property type="molecule type" value="Genomic_DNA"/>
</dbReference>
<dbReference type="Proteomes" id="UP000237144">
    <property type="component" value="Unassembled WGS sequence"/>
</dbReference>
<feature type="region of interest" description="Disordered" evidence="1">
    <location>
        <begin position="267"/>
        <end position="356"/>
    </location>
</feature>
<dbReference type="InterPro" id="IPR036867">
    <property type="entry name" value="R3H_dom_sf"/>
</dbReference>
<feature type="compositionally biased region" description="Low complexity" evidence="1">
    <location>
        <begin position="323"/>
        <end position="335"/>
    </location>
</feature>
<feature type="compositionally biased region" description="Low complexity" evidence="1">
    <location>
        <begin position="415"/>
        <end position="427"/>
    </location>
</feature>
<feature type="compositionally biased region" description="Pro residues" evidence="1">
    <location>
        <begin position="870"/>
        <end position="884"/>
    </location>
</feature>
<keyword evidence="4" id="KW-1185">Reference proteome</keyword>
<feature type="compositionally biased region" description="Polar residues" evidence="1">
    <location>
        <begin position="1"/>
        <end position="24"/>
    </location>
</feature>
<evidence type="ECO:0000313" key="4">
    <source>
        <dbReference type="Proteomes" id="UP000237144"/>
    </source>
</evidence>
<feature type="compositionally biased region" description="Low complexity" evidence="1">
    <location>
        <begin position="815"/>
        <end position="828"/>
    </location>
</feature>
<evidence type="ECO:0000259" key="2">
    <source>
        <dbReference type="PROSITE" id="PS51673"/>
    </source>
</evidence>
<feature type="domain" description="SUZ" evidence="2">
    <location>
        <begin position="291"/>
        <end position="378"/>
    </location>
</feature>
<feature type="compositionally biased region" description="Low complexity" evidence="1">
    <location>
        <begin position="681"/>
        <end position="701"/>
    </location>
</feature>
<dbReference type="STRING" id="741276.A0A2S5B9T5"/>
<dbReference type="GO" id="GO:0003676">
    <property type="term" value="F:nucleic acid binding"/>
    <property type="evidence" value="ECO:0007669"/>
    <property type="project" value="InterPro"/>
</dbReference>
<dbReference type="Pfam" id="PF12752">
    <property type="entry name" value="SUZ"/>
    <property type="match status" value="1"/>
</dbReference>
<feature type="compositionally biased region" description="Basic and acidic residues" evidence="1">
    <location>
        <begin position="65"/>
        <end position="74"/>
    </location>
</feature>
<feature type="region of interest" description="Disordered" evidence="1">
    <location>
        <begin position="1"/>
        <end position="147"/>
    </location>
</feature>
<sequence>METNSSVDSTQAMATSMTQAQPEQATLADKLKSLHLANEPDRTQPDPLPVASTSSSPPRSGPDPFDSRPDRTEPNDAPPKRKVVLLKRPATPTRSAEGSPSRLTAEAAEQQPRPDTIGTLDDRRGSSEAAVQNMEPEHTADEDDGAEADPAALDSVVRGALSHPRDRFLLLRAEVELERFVLNPAISRLPLAPPHFQPGLNSYQRLLIHRLADMFGITREVEPAPPTLWNAGMINPATGQPQGVVVLVKGEAAAIPTRKLATYVPAPEPAPSTVSSPVPHLPIARNSSALSSPAASPDEASPAAAVGASAPPPPPPVFKILPRASRGTSSASSSADVDDDGTSSLGAGSRSRLRRDLTLEEREAAYKEARERIFSQPDPVERSTPAPSTASAASSIAGEDAVSVQSLGYGITRPSSAGSTFSRSSAALSVSGQRPPPSIASDSNPAIRPGYYGGFYQQQQPPPQQQPAMSGMPYPMPNLRPAAPPVFDPATGGWTYAPSTDYAAASPYSMPYGAVQPPPPPPMPYQSPPPPVSQFDSGSVATPSAWHRSLPSPALSGSSGSSYPPQMYHHQQQTPQQQHGPAAAQSPSSVTSGAGGSDTGYLMRFPEGAIVTAAGAVVGPPQPYAAVAVGANLRSPSSISLGASSTASRVATRGGTSTGPNSLRRLSQSTTQSLGSVHSYSAPPSDDAASRRSPSATSGAADDSPEASLLGENFSEVGSSAGGEGSAPPSLVSGGSDGKRRGRQTTIVSRGGRAERERSLRPDGEAGDDDDKVRERSTLHPSLPAKPSWAAAAGGGAAVATAQGESSPTVPRAGQAASPQTSRTSTTPSRHDAPVSLRDLPGLATGLRGPPSTASSSPGYPPLSTAAISAPPPPPPPGPGPWSRPTPTYVAQSPGSNSHGGHPTGYPHYAAAVPPPVPYTAQHPSSYSAWLSHASKGPPPSHVGYAPAPRHPQSAQMYPHSGLEGGAVPPTGSKPADLMTMPDMRRPPPRSTQLFDPNKPGSAGNMRRVASGAGSARGRP</sequence>
<name>A0A2S5B9T5_9BASI</name>
<dbReference type="PANTHER" id="PTHR15672:SF8">
    <property type="entry name" value="PROTEIN ENCORE"/>
    <property type="match status" value="1"/>
</dbReference>
<dbReference type="Gene3D" id="3.30.1370.50">
    <property type="entry name" value="R3H-like domain"/>
    <property type="match status" value="1"/>
</dbReference>
<protein>
    <recommendedName>
        <fullName evidence="2">SUZ domain-containing protein</fullName>
    </recommendedName>
</protein>
<dbReference type="OrthoDB" id="278430at2759"/>
<dbReference type="CDD" id="cd02642">
    <property type="entry name" value="R3H_encore_like"/>
    <property type="match status" value="1"/>
</dbReference>
<accession>A0A2S5B9T5</accession>
<organism evidence="3 4">
    <name type="scientific">Rhodotorula taiwanensis</name>
    <dbReference type="NCBI Taxonomy" id="741276"/>
    <lineage>
        <taxon>Eukaryota</taxon>
        <taxon>Fungi</taxon>
        <taxon>Dikarya</taxon>
        <taxon>Basidiomycota</taxon>
        <taxon>Pucciniomycotina</taxon>
        <taxon>Microbotryomycetes</taxon>
        <taxon>Sporidiobolales</taxon>
        <taxon>Sporidiobolaceae</taxon>
        <taxon>Rhodotorula</taxon>
    </lineage>
</organism>
<feature type="compositionally biased region" description="Polar residues" evidence="1">
    <location>
        <begin position="889"/>
        <end position="899"/>
    </location>
</feature>
<evidence type="ECO:0000313" key="3">
    <source>
        <dbReference type="EMBL" id="POY73481.1"/>
    </source>
</evidence>
<comment type="caution">
    <text evidence="3">The sequence shown here is derived from an EMBL/GenBank/DDBJ whole genome shotgun (WGS) entry which is preliminary data.</text>
</comment>
<dbReference type="AlphaFoldDB" id="A0A2S5B9T5"/>
<dbReference type="SUPFAM" id="SSF82708">
    <property type="entry name" value="R3H domain"/>
    <property type="match status" value="1"/>
</dbReference>
<reference evidence="3 4" key="1">
    <citation type="journal article" date="2018" name="Front. Microbiol.">
        <title>Prospects for Fungal Bioremediation of Acidic Radioactive Waste Sites: Characterization and Genome Sequence of Rhodotorula taiwanensis MD1149.</title>
        <authorList>
            <person name="Tkavc R."/>
            <person name="Matrosova V.Y."/>
            <person name="Grichenko O.E."/>
            <person name="Gostincar C."/>
            <person name="Volpe R.P."/>
            <person name="Klimenkova P."/>
            <person name="Gaidamakova E.K."/>
            <person name="Zhou C.E."/>
            <person name="Stewart B.J."/>
            <person name="Lyman M.G."/>
            <person name="Malfatti S.A."/>
            <person name="Rubinfeld B."/>
            <person name="Courtot M."/>
            <person name="Singh J."/>
            <person name="Dalgard C.L."/>
            <person name="Hamilton T."/>
            <person name="Frey K.G."/>
            <person name="Gunde-Cimerman N."/>
            <person name="Dugan L."/>
            <person name="Daly M.J."/>
        </authorList>
    </citation>
    <scope>NUCLEOTIDE SEQUENCE [LARGE SCALE GENOMIC DNA]</scope>
    <source>
        <strain evidence="3 4">MD1149</strain>
    </source>
</reference>
<dbReference type="PANTHER" id="PTHR15672">
    <property type="entry name" value="CAMP-REGULATED PHOSPHOPROTEIN 21 RELATED R3H DOMAIN CONTAINING PROTEIN"/>
    <property type="match status" value="1"/>
</dbReference>
<feature type="region of interest" description="Disordered" evidence="1">
    <location>
        <begin position="636"/>
        <end position="1020"/>
    </location>
</feature>
<feature type="compositionally biased region" description="Low complexity" evidence="1">
    <location>
        <begin position="383"/>
        <end position="397"/>
    </location>
</feature>
<feature type="compositionally biased region" description="Polar residues" evidence="1">
    <location>
        <begin position="92"/>
        <end position="102"/>
    </location>
</feature>
<feature type="compositionally biased region" description="Low complexity" evidence="1">
    <location>
        <begin position="636"/>
        <end position="648"/>
    </location>
</feature>
<feature type="region of interest" description="Disordered" evidence="1">
    <location>
        <begin position="414"/>
        <end position="476"/>
    </location>
</feature>
<evidence type="ECO:0000256" key="1">
    <source>
        <dbReference type="SAM" id="MobiDB-lite"/>
    </source>
</evidence>
<dbReference type="PROSITE" id="PS51673">
    <property type="entry name" value="SUZ"/>
    <property type="match status" value="1"/>
</dbReference>